<organism evidence="8 9">
    <name type="scientific">Lactococcus lactis subsp. lactis</name>
    <name type="common">Streptococcus lactis</name>
    <dbReference type="NCBI Taxonomy" id="1360"/>
    <lineage>
        <taxon>Bacteria</taxon>
        <taxon>Bacillati</taxon>
        <taxon>Bacillota</taxon>
        <taxon>Bacilli</taxon>
        <taxon>Lactobacillales</taxon>
        <taxon>Streptococcaceae</taxon>
        <taxon>Lactococcus</taxon>
    </lineage>
</organism>
<dbReference type="Gene3D" id="3.10.105.10">
    <property type="entry name" value="Dipeptide-binding Protein, Domain 3"/>
    <property type="match status" value="1"/>
</dbReference>
<dbReference type="PANTHER" id="PTHR30290">
    <property type="entry name" value="PERIPLASMIC BINDING COMPONENT OF ABC TRANSPORTER"/>
    <property type="match status" value="1"/>
</dbReference>
<dbReference type="Pfam" id="PF00496">
    <property type="entry name" value="SBP_bac_5"/>
    <property type="match status" value="1"/>
</dbReference>
<evidence type="ECO:0000259" key="7">
    <source>
        <dbReference type="Pfam" id="PF00496"/>
    </source>
</evidence>
<dbReference type="SUPFAM" id="SSF53850">
    <property type="entry name" value="Periplasmic binding protein-like II"/>
    <property type="match status" value="1"/>
</dbReference>
<proteinExistence type="inferred from homology"/>
<dbReference type="GO" id="GO:0015833">
    <property type="term" value="P:peptide transport"/>
    <property type="evidence" value="ECO:0007669"/>
    <property type="project" value="UniProtKB-KW"/>
</dbReference>
<dbReference type="EMBL" id="LKLU01000102">
    <property type="protein sequence ID" value="KSU19764.1"/>
    <property type="molecule type" value="Genomic_DNA"/>
</dbReference>
<accession>A0A0V8E200</accession>
<dbReference type="InterPro" id="IPR000914">
    <property type="entry name" value="SBP_5_dom"/>
</dbReference>
<comment type="subcellular location">
    <subcellularLocation>
        <location evidence="1">Cell membrane</location>
        <topology evidence="1">Lipid-anchor</topology>
    </subcellularLocation>
</comment>
<evidence type="ECO:0000313" key="8">
    <source>
        <dbReference type="EMBL" id="KSU19764.1"/>
    </source>
</evidence>
<dbReference type="GO" id="GO:0015031">
    <property type="term" value="P:protein transport"/>
    <property type="evidence" value="ECO:0007669"/>
    <property type="project" value="UniProtKB-KW"/>
</dbReference>
<dbReference type="InterPro" id="IPR039424">
    <property type="entry name" value="SBP_5"/>
</dbReference>
<dbReference type="Proteomes" id="UP000053719">
    <property type="component" value="Unassembled WGS sequence"/>
</dbReference>
<dbReference type="GO" id="GO:0043190">
    <property type="term" value="C:ATP-binding cassette (ABC) transporter complex"/>
    <property type="evidence" value="ECO:0007669"/>
    <property type="project" value="InterPro"/>
</dbReference>
<sequence length="560" mass="61288">MENFNKEKNNFMNKSKIFAFSAISLSAALLLTACGNSVSKSEDSAQEAKYSFASNILTLDTSMAADVNSIDVLLNVDAGLVRWNPKAQVVNDLAKSIDISKDGKTYNVTLRDGLKWSNGAKLRAADFVYGWQRTVDPKTGSQYAYALTPVANASEIMTGKKPVDTLGIKAESDTKLVITLATPTPYFNKLLTLPAYYPVNEAFVKKMGNKYGTSSDTSLYNGAFKFVKGKNNWTGSNETFSIVKNDQFYDAKNVKLSGATYQIVNNPNTAVNLFKSGKLDVANLATPELVSANKKNKDYKALTSPRIDVLEYNQSGKVPELSNLKIRQALNLATNRKNLLEIAAPSFSITNTVTPKNLDQAPNGEDFATYAAQPYKYDATKAAELFKEGLKELGKTSITLELEGANDNSFAKAAVDYLKGNLEKDLLGLTINEKLVSSAQRQKDAQNNNFQILLTSWGADYNEPSDFLMNFVSGSTMNHGLVKNPNFDKAYQAATTAPDVLSADKRYAHYKDAENALYEAANVNPLATESVSLLLNPKLKGISTYNSAMIFDLRHAEIAK</sequence>
<dbReference type="InterPro" id="IPR023765">
    <property type="entry name" value="SBP_5_CS"/>
</dbReference>
<dbReference type="PATRIC" id="fig|1360.114.peg.2408"/>
<evidence type="ECO:0000256" key="6">
    <source>
        <dbReference type="ARBA" id="ARBA00022927"/>
    </source>
</evidence>
<protein>
    <submittedName>
        <fullName evidence="8">Oligopeptide ABC transporter periplasmic oligopeptide-binding protein OppA</fullName>
    </submittedName>
</protein>
<feature type="domain" description="Solute-binding protein family 5" evidence="7">
    <location>
        <begin position="88"/>
        <end position="477"/>
    </location>
</feature>
<dbReference type="InterPro" id="IPR030678">
    <property type="entry name" value="Peptide/Ni-bd"/>
</dbReference>
<keyword evidence="6" id="KW-0653">Protein transport</keyword>
<reference evidence="9" key="1">
    <citation type="submission" date="2015-10" db="EMBL/GenBank/DDBJ databases">
        <title>Draft Genome Sequences of 11 Lactococcus lactis subspecies cremoris strains.</title>
        <authorList>
            <person name="Wels M."/>
            <person name="Backus L."/>
            <person name="Boekhorst J."/>
            <person name="Dijkstra A."/>
            <person name="Beerthuizen M."/>
            <person name="Kelly W."/>
            <person name="Siezen R."/>
            <person name="Bachmann H."/>
            <person name="Van Hijum S."/>
        </authorList>
    </citation>
    <scope>NUCLEOTIDE SEQUENCE [LARGE SCALE GENOMIC DNA]</scope>
    <source>
        <strain evidence="9">M20</strain>
    </source>
</reference>
<name>A0A0V8E200_LACLL</name>
<dbReference type="PROSITE" id="PS51257">
    <property type="entry name" value="PROKAR_LIPOPROTEIN"/>
    <property type="match status" value="1"/>
</dbReference>
<dbReference type="Gene3D" id="3.90.76.10">
    <property type="entry name" value="Dipeptide-binding Protein, Domain 1"/>
    <property type="match status" value="1"/>
</dbReference>
<keyword evidence="3" id="KW-0813">Transport</keyword>
<comment type="caution">
    <text evidence="8">The sequence shown here is derived from an EMBL/GenBank/DDBJ whole genome shotgun (WGS) entry which is preliminary data.</text>
</comment>
<evidence type="ECO:0000256" key="2">
    <source>
        <dbReference type="ARBA" id="ARBA00005695"/>
    </source>
</evidence>
<keyword evidence="5" id="KW-0571">Peptide transport</keyword>
<gene>
    <name evidence="8" type="ORF">M20_2004</name>
</gene>
<dbReference type="FunFam" id="3.90.76.10:FF:000001">
    <property type="entry name" value="Oligopeptide ABC transporter substrate-binding protein"/>
    <property type="match status" value="1"/>
</dbReference>
<dbReference type="PIRSF" id="PIRSF002741">
    <property type="entry name" value="MppA"/>
    <property type="match status" value="1"/>
</dbReference>
<evidence type="ECO:0000256" key="5">
    <source>
        <dbReference type="ARBA" id="ARBA00022856"/>
    </source>
</evidence>
<evidence type="ECO:0000313" key="9">
    <source>
        <dbReference type="Proteomes" id="UP000053719"/>
    </source>
</evidence>
<evidence type="ECO:0000256" key="4">
    <source>
        <dbReference type="ARBA" id="ARBA00022729"/>
    </source>
</evidence>
<keyword evidence="4" id="KW-0732">Signal</keyword>
<dbReference type="PROSITE" id="PS01040">
    <property type="entry name" value="SBP_BACTERIAL_5"/>
    <property type="match status" value="1"/>
</dbReference>
<dbReference type="GO" id="GO:0042597">
    <property type="term" value="C:periplasmic space"/>
    <property type="evidence" value="ECO:0007669"/>
    <property type="project" value="UniProtKB-ARBA"/>
</dbReference>
<dbReference type="PANTHER" id="PTHR30290:SF10">
    <property type="entry name" value="PERIPLASMIC OLIGOPEPTIDE-BINDING PROTEIN-RELATED"/>
    <property type="match status" value="1"/>
</dbReference>
<dbReference type="Gene3D" id="3.40.190.10">
    <property type="entry name" value="Periplasmic binding protein-like II"/>
    <property type="match status" value="1"/>
</dbReference>
<evidence type="ECO:0000256" key="3">
    <source>
        <dbReference type="ARBA" id="ARBA00022448"/>
    </source>
</evidence>
<evidence type="ECO:0000256" key="1">
    <source>
        <dbReference type="ARBA" id="ARBA00004193"/>
    </source>
</evidence>
<dbReference type="CDD" id="cd08504">
    <property type="entry name" value="PBP2_OppA"/>
    <property type="match status" value="1"/>
</dbReference>
<dbReference type="GO" id="GO:1904680">
    <property type="term" value="F:peptide transmembrane transporter activity"/>
    <property type="evidence" value="ECO:0007669"/>
    <property type="project" value="TreeGrafter"/>
</dbReference>
<dbReference type="AlphaFoldDB" id="A0A0V8E200"/>
<comment type="similarity">
    <text evidence="2">Belongs to the bacterial solute-binding protein 5 family.</text>
</comment>